<dbReference type="Pfam" id="PF00196">
    <property type="entry name" value="GerE"/>
    <property type="match status" value="1"/>
</dbReference>
<keyword evidence="2 5" id="KW-0238">DNA-binding</keyword>
<organism evidence="5 6">
    <name type="scientific">Streptomyces puniciscabiei</name>
    <dbReference type="NCBI Taxonomy" id="164348"/>
    <lineage>
        <taxon>Bacteria</taxon>
        <taxon>Bacillati</taxon>
        <taxon>Actinomycetota</taxon>
        <taxon>Actinomycetes</taxon>
        <taxon>Kitasatosporales</taxon>
        <taxon>Streptomycetaceae</taxon>
        <taxon>Streptomyces</taxon>
    </lineage>
</organism>
<dbReference type="AlphaFoldDB" id="A0A542UGE5"/>
<dbReference type="GO" id="GO:0003677">
    <property type="term" value="F:DNA binding"/>
    <property type="evidence" value="ECO:0007669"/>
    <property type="project" value="UniProtKB-KW"/>
</dbReference>
<sequence>MSREPTNVAVVSDCPLLLHGLIHVVDSAPELRRLLGAGGNAVVPHEVGEGDVVLLNLRVSVREICDQVARLHEKGRRVLVLSAAATQTDLVLLIEAGARGHVSQWAGEKELLAALRTVASGRSYFSTSFFGDLDVQKNSPRITDREQQILRLVANGATDREIAAELNISEHTVHSHLDRLYSKTGYRRRADLTRLALQRGVAAAEPAEEG</sequence>
<dbReference type="PANTHER" id="PTHR43214">
    <property type="entry name" value="TWO-COMPONENT RESPONSE REGULATOR"/>
    <property type="match status" value="1"/>
</dbReference>
<dbReference type="InterPro" id="IPR011006">
    <property type="entry name" value="CheY-like_superfamily"/>
</dbReference>
<protein>
    <submittedName>
        <fullName evidence="5">DNA-binding NarL/FixJ family response regulator</fullName>
    </submittedName>
</protein>
<dbReference type="InterPro" id="IPR000792">
    <property type="entry name" value="Tscrpt_reg_LuxR_C"/>
</dbReference>
<dbReference type="Proteomes" id="UP000318103">
    <property type="component" value="Unassembled WGS sequence"/>
</dbReference>
<name>A0A542UGE5_9ACTN</name>
<dbReference type="InterPro" id="IPR016032">
    <property type="entry name" value="Sig_transdc_resp-reg_C-effctor"/>
</dbReference>
<evidence type="ECO:0000256" key="1">
    <source>
        <dbReference type="ARBA" id="ARBA00023015"/>
    </source>
</evidence>
<dbReference type="SUPFAM" id="SSF46894">
    <property type="entry name" value="C-terminal effector domain of the bipartite response regulators"/>
    <property type="match status" value="1"/>
</dbReference>
<dbReference type="CDD" id="cd06170">
    <property type="entry name" value="LuxR_C_like"/>
    <property type="match status" value="1"/>
</dbReference>
<dbReference type="SMART" id="SM00421">
    <property type="entry name" value="HTH_LUXR"/>
    <property type="match status" value="1"/>
</dbReference>
<proteinExistence type="predicted"/>
<keyword evidence="1" id="KW-0805">Transcription regulation</keyword>
<reference evidence="5 6" key="1">
    <citation type="submission" date="2019-06" db="EMBL/GenBank/DDBJ databases">
        <title>Sequencing the genomes of 1000 actinobacteria strains.</title>
        <authorList>
            <person name="Klenk H.-P."/>
        </authorList>
    </citation>
    <scope>NUCLEOTIDE SEQUENCE [LARGE SCALE GENOMIC DNA]</scope>
    <source>
        <strain evidence="5 6">DSM 41929</strain>
    </source>
</reference>
<dbReference type="Gene3D" id="3.40.50.2300">
    <property type="match status" value="1"/>
</dbReference>
<evidence type="ECO:0000313" key="5">
    <source>
        <dbReference type="EMBL" id="TQK98150.1"/>
    </source>
</evidence>
<accession>A0A542UGE5</accession>
<dbReference type="PANTHER" id="PTHR43214:SF41">
    <property type="entry name" value="NITRATE_NITRITE RESPONSE REGULATOR PROTEIN NARP"/>
    <property type="match status" value="1"/>
</dbReference>
<keyword evidence="3" id="KW-0804">Transcription</keyword>
<evidence type="ECO:0000256" key="2">
    <source>
        <dbReference type="ARBA" id="ARBA00023125"/>
    </source>
</evidence>
<evidence type="ECO:0000256" key="3">
    <source>
        <dbReference type="ARBA" id="ARBA00023163"/>
    </source>
</evidence>
<evidence type="ECO:0000313" key="6">
    <source>
        <dbReference type="Proteomes" id="UP000318103"/>
    </source>
</evidence>
<dbReference type="EMBL" id="VFNX01000001">
    <property type="protein sequence ID" value="TQK98150.1"/>
    <property type="molecule type" value="Genomic_DNA"/>
</dbReference>
<keyword evidence="6" id="KW-1185">Reference proteome</keyword>
<dbReference type="InterPro" id="IPR039420">
    <property type="entry name" value="WalR-like"/>
</dbReference>
<gene>
    <name evidence="5" type="ORF">FB563_3164</name>
</gene>
<feature type="domain" description="HTH luxR-type" evidence="4">
    <location>
        <begin position="135"/>
        <end position="200"/>
    </location>
</feature>
<dbReference type="GO" id="GO:0006355">
    <property type="term" value="P:regulation of DNA-templated transcription"/>
    <property type="evidence" value="ECO:0007669"/>
    <property type="project" value="InterPro"/>
</dbReference>
<dbReference type="PRINTS" id="PR00038">
    <property type="entry name" value="HTHLUXR"/>
</dbReference>
<dbReference type="PROSITE" id="PS50043">
    <property type="entry name" value="HTH_LUXR_2"/>
    <property type="match status" value="1"/>
</dbReference>
<dbReference type="RefSeq" id="WP_063797088.1">
    <property type="nucleotide sequence ID" value="NZ_JBPJFI010000001.1"/>
</dbReference>
<comment type="caution">
    <text evidence="5">The sequence shown here is derived from an EMBL/GenBank/DDBJ whole genome shotgun (WGS) entry which is preliminary data.</text>
</comment>
<evidence type="ECO:0000259" key="4">
    <source>
        <dbReference type="PROSITE" id="PS50043"/>
    </source>
</evidence>
<dbReference type="SUPFAM" id="SSF52172">
    <property type="entry name" value="CheY-like"/>
    <property type="match status" value="1"/>
</dbReference>